<dbReference type="AlphaFoldDB" id="A0A1H2RZ52"/>
<dbReference type="STRING" id="89784.SAMN04489725_103197"/>
<evidence type="ECO:0000256" key="2">
    <source>
        <dbReference type="ARBA" id="ARBA00022448"/>
    </source>
</evidence>
<comment type="subcellular location">
    <subcellularLocation>
        <location evidence="1 7">Cell membrane</location>
        <topology evidence="1 7">Multi-pass membrane protein</topology>
    </subcellularLocation>
</comment>
<comment type="similarity">
    <text evidence="7">Belongs to the binding-protein-dependent transport system permease family.</text>
</comment>
<dbReference type="EMBL" id="BSRA01000005">
    <property type="protein sequence ID" value="GLV13412.1"/>
    <property type="molecule type" value="Genomic_DNA"/>
</dbReference>
<feature type="transmembrane region" description="Helical" evidence="7">
    <location>
        <begin position="77"/>
        <end position="98"/>
    </location>
</feature>
<feature type="domain" description="ABC transmembrane type-1" evidence="8">
    <location>
        <begin position="73"/>
        <end position="263"/>
    </location>
</feature>
<evidence type="ECO:0000256" key="1">
    <source>
        <dbReference type="ARBA" id="ARBA00004651"/>
    </source>
</evidence>
<feature type="transmembrane region" description="Helical" evidence="7">
    <location>
        <begin position="144"/>
        <end position="163"/>
    </location>
</feature>
<dbReference type="RefSeq" id="WP_006446151.1">
    <property type="nucleotide sequence ID" value="NZ_BSRA01000005.1"/>
</dbReference>
<evidence type="ECO:0000313" key="9">
    <source>
        <dbReference type="EMBL" id="GLV13412.1"/>
    </source>
</evidence>
<keyword evidence="3" id="KW-1003">Cell membrane</keyword>
<keyword evidence="2 7" id="KW-0813">Transport</keyword>
<proteinExistence type="inferred from homology"/>
<feature type="transmembrane region" description="Helical" evidence="7">
    <location>
        <begin position="242"/>
        <end position="263"/>
    </location>
</feature>
<evidence type="ECO:0000313" key="10">
    <source>
        <dbReference type="EMBL" id="SDW24595.1"/>
    </source>
</evidence>
<gene>
    <name evidence="9" type="ORF">Heshes_10960</name>
    <name evidence="10" type="ORF">SAMN04489725_103197</name>
</gene>
<evidence type="ECO:0000256" key="5">
    <source>
        <dbReference type="ARBA" id="ARBA00022989"/>
    </source>
</evidence>
<dbReference type="InterPro" id="IPR035906">
    <property type="entry name" value="MetI-like_sf"/>
</dbReference>
<dbReference type="CDD" id="cd06261">
    <property type="entry name" value="TM_PBP2"/>
    <property type="match status" value="1"/>
</dbReference>
<reference evidence="9" key="3">
    <citation type="submission" date="2023-02" db="EMBL/GenBank/DDBJ databases">
        <title>Proposal of a novel subspecies: Alicyclobacillus hesperidum subspecies aegle.</title>
        <authorList>
            <person name="Goto K."/>
            <person name="Fujii T."/>
            <person name="Yasui K."/>
            <person name="Mochida K."/>
            <person name="Kato-Tanaka Y."/>
            <person name="Morohoshi S."/>
            <person name="An S.Y."/>
            <person name="Kasai H."/>
            <person name="Yokota A."/>
        </authorList>
    </citation>
    <scope>NUCLEOTIDE SEQUENCE</scope>
    <source>
        <strain evidence="9">DSM 12766</strain>
    </source>
</reference>
<evidence type="ECO:0000256" key="3">
    <source>
        <dbReference type="ARBA" id="ARBA00022475"/>
    </source>
</evidence>
<dbReference type="Pfam" id="PF00528">
    <property type="entry name" value="BPD_transp_1"/>
    <property type="match status" value="1"/>
</dbReference>
<evidence type="ECO:0000259" key="8">
    <source>
        <dbReference type="PROSITE" id="PS50928"/>
    </source>
</evidence>
<dbReference type="PROSITE" id="PS50928">
    <property type="entry name" value="ABC_TM1"/>
    <property type="match status" value="1"/>
</dbReference>
<evidence type="ECO:0000256" key="6">
    <source>
        <dbReference type="ARBA" id="ARBA00023136"/>
    </source>
</evidence>
<keyword evidence="4 7" id="KW-0812">Transmembrane</keyword>
<keyword evidence="6 7" id="KW-0472">Membrane</keyword>
<feature type="transmembrane region" description="Helical" evidence="7">
    <location>
        <begin position="12"/>
        <end position="33"/>
    </location>
</feature>
<feature type="transmembrane region" description="Helical" evidence="7">
    <location>
        <begin position="110"/>
        <end position="132"/>
    </location>
</feature>
<accession>A0A1H2RZ52</accession>
<dbReference type="EMBL" id="FNOJ01000003">
    <property type="protein sequence ID" value="SDW24595.1"/>
    <property type="molecule type" value="Genomic_DNA"/>
</dbReference>
<keyword evidence="5 7" id="KW-1133">Transmembrane helix</keyword>
<dbReference type="SUPFAM" id="SSF161098">
    <property type="entry name" value="MetI-like"/>
    <property type="match status" value="1"/>
</dbReference>
<name>A0A1H2RZ52_9BACL</name>
<organism evidence="10 11">
    <name type="scientific">Alicyclobacillus hesperidum</name>
    <dbReference type="NCBI Taxonomy" id="89784"/>
    <lineage>
        <taxon>Bacteria</taxon>
        <taxon>Bacillati</taxon>
        <taxon>Bacillota</taxon>
        <taxon>Bacilli</taxon>
        <taxon>Bacillales</taxon>
        <taxon>Alicyclobacillaceae</taxon>
        <taxon>Alicyclobacillus</taxon>
    </lineage>
</organism>
<dbReference type="PANTHER" id="PTHR43744:SF3">
    <property type="entry name" value="LACTOSE TRANSPORT SYSTEM PERMEASE PROTEIN LACG"/>
    <property type="match status" value="1"/>
</dbReference>
<sequence>MTTKMTKLTGSIAKYMVLTIGVIVVVFPLYIAVVNSLKSNADMNRLSPLQPPAHPDWQNYVTAWTGGTLGSAFLNTFFIIVLAVVGNIVFGTMVAYVLGRFNFPFKRVIMGAYLVAMFIPTMTVQVAIFGIIKNVGLFDTRYAMVLLYLGTNVVQIYIYMQFVKRIPVSLDESAMLDGASYFRIYRSIIFPLLAPASATVAILQTIAIYNDLYSPYLYMPSTNLGVVSTALLRFEGPYSAQWNLIMAASVIIAIPLLLIYLFLQRYIFAGIVNGAVRE</sequence>
<dbReference type="Proteomes" id="UP000182589">
    <property type="component" value="Unassembled WGS sequence"/>
</dbReference>
<reference evidence="11" key="1">
    <citation type="submission" date="2016-10" db="EMBL/GenBank/DDBJ databases">
        <authorList>
            <person name="Varghese N."/>
        </authorList>
    </citation>
    <scope>NUCLEOTIDE SEQUENCE [LARGE SCALE GENOMIC DNA]</scope>
    <source>
        <strain evidence="11">DSM 12489</strain>
    </source>
</reference>
<dbReference type="GO" id="GO:0055085">
    <property type="term" value="P:transmembrane transport"/>
    <property type="evidence" value="ECO:0007669"/>
    <property type="project" value="InterPro"/>
</dbReference>
<dbReference type="PANTHER" id="PTHR43744">
    <property type="entry name" value="ABC TRANSPORTER PERMEASE PROTEIN MG189-RELATED-RELATED"/>
    <property type="match status" value="1"/>
</dbReference>
<evidence type="ECO:0000256" key="7">
    <source>
        <dbReference type="RuleBase" id="RU363032"/>
    </source>
</evidence>
<evidence type="ECO:0000313" key="11">
    <source>
        <dbReference type="Proteomes" id="UP000182589"/>
    </source>
</evidence>
<dbReference type="GO" id="GO:0005886">
    <property type="term" value="C:plasma membrane"/>
    <property type="evidence" value="ECO:0007669"/>
    <property type="project" value="UniProtKB-SubCell"/>
</dbReference>
<dbReference type="InterPro" id="IPR000515">
    <property type="entry name" value="MetI-like"/>
</dbReference>
<reference evidence="10" key="2">
    <citation type="submission" date="2016-10" db="EMBL/GenBank/DDBJ databases">
        <authorList>
            <person name="de Groot N.N."/>
        </authorList>
    </citation>
    <scope>NUCLEOTIDE SEQUENCE [LARGE SCALE GENOMIC DNA]</scope>
    <source>
        <strain evidence="10">DSM 12489</strain>
    </source>
</reference>
<evidence type="ECO:0000256" key="4">
    <source>
        <dbReference type="ARBA" id="ARBA00022692"/>
    </source>
</evidence>
<keyword evidence="11" id="KW-1185">Reference proteome</keyword>
<feature type="transmembrane region" description="Helical" evidence="7">
    <location>
        <begin position="184"/>
        <end position="209"/>
    </location>
</feature>
<dbReference type="Gene3D" id="1.10.3720.10">
    <property type="entry name" value="MetI-like"/>
    <property type="match status" value="1"/>
</dbReference>
<keyword evidence="10" id="KW-0762">Sugar transport</keyword>
<dbReference type="Proteomes" id="UP001157137">
    <property type="component" value="Unassembled WGS sequence"/>
</dbReference>
<protein>
    <submittedName>
        <fullName evidence="10">Multiple sugar transport system permease protein</fullName>
    </submittedName>
    <submittedName>
        <fullName evidence="9">Sugar ABC transporter permease</fullName>
    </submittedName>
</protein>